<reference evidence="1" key="2">
    <citation type="journal article" date="2015" name="Genome Biol. Evol.">
        <title>Complete Genome Sequence and Transcriptomic Analysis of the Novel Pathogen Elizabethkingia anophelis in Response to Oxidative Stress.</title>
        <authorList>
            <person name="Li Y."/>
            <person name="Liu Y."/>
            <person name="Chew S.C."/>
            <person name="Tay M."/>
            <person name="Salido M.M."/>
            <person name="Teo J."/>
            <person name="Lauro F.M."/>
            <person name="Givskov M."/>
            <person name="Yang L."/>
        </authorList>
    </citation>
    <scope>NUCLEOTIDE SEQUENCE</scope>
    <source>
        <strain evidence="1">NUHP1</strain>
    </source>
</reference>
<protein>
    <submittedName>
        <fullName evidence="1">Uncharacterized protein</fullName>
    </submittedName>
</protein>
<proteinExistence type="predicted"/>
<dbReference type="KEGG" id="eao:BD94_2740"/>
<sequence length="40" mass="4673">MITIFKLIKSENFSISDCIILFLYQQNQDDVSMQAGNKYL</sequence>
<gene>
    <name evidence="1" type="ORF">BD94_2740</name>
</gene>
<dbReference type="AlphaFoldDB" id="A0A077ELZ0"/>
<dbReference type="HOGENOM" id="CLU_3288864_0_0_10"/>
<dbReference type="STRING" id="1338011.BD94_2740"/>
<name>A0A077ELZ0_9FLAO</name>
<dbReference type="Proteomes" id="UP000028933">
    <property type="component" value="Chromosome"/>
</dbReference>
<dbReference type="EMBL" id="CP007547">
    <property type="protein sequence ID" value="AIL46515.1"/>
    <property type="molecule type" value="Genomic_DNA"/>
</dbReference>
<evidence type="ECO:0000313" key="2">
    <source>
        <dbReference type="Proteomes" id="UP000028933"/>
    </source>
</evidence>
<evidence type="ECO:0000313" key="1">
    <source>
        <dbReference type="EMBL" id="AIL46515.1"/>
    </source>
</evidence>
<reference evidence="1" key="1">
    <citation type="journal article" date="2013" name="Lancet">
        <title>First case of E anophelis outbreak in an intensive-care unit.</title>
        <authorList>
            <person name="Teo J."/>
            <person name="Tan S.Y."/>
            <person name="Tay M."/>
            <person name="Ding Y."/>
            <person name="Kjelleberg S."/>
            <person name="Givskov M."/>
            <person name="Lin R.T."/>
            <person name="Yang L."/>
        </authorList>
    </citation>
    <scope>NUCLEOTIDE SEQUENCE [LARGE SCALE GENOMIC DNA]</scope>
    <source>
        <strain evidence="1">NUHP1</strain>
    </source>
</reference>
<accession>A0A077ELZ0</accession>
<dbReference type="eggNOG" id="ENOG503117J">
    <property type="taxonomic scope" value="Bacteria"/>
</dbReference>
<organism evidence="1 2">
    <name type="scientific">Elizabethkingia anophelis NUHP1</name>
    <dbReference type="NCBI Taxonomy" id="1338011"/>
    <lineage>
        <taxon>Bacteria</taxon>
        <taxon>Pseudomonadati</taxon>
        <taxon>Bacteroidota</taxon>
        <taxon>Flavobacteriia</taxon>
        <taxon>Flavobacteriales</taxon>
        <taxon>Weeksellaceae</taxon>
        <taxon>Elizabethkingia</taxon>
    </lineage>
</organism>